<evidence type="ECO:0000256" key="5">
    <source>
        <dbReference type="ARBA" id="ARBA00022695"/>
    </source>
</evidence>
<feature type="binding site" evidence="17">
    <location>
        <begin position="397"/>
        <end position="398"/>
    </location>
    <ligand>
        <name>acetyl-CoA</name>
        <dbReference type="ChEBI" id="CHEBI:57288"/>
    </ligand>
</feature>
<keyword evidence="7 17" id="KW-0677">Repeat</keyword>
<dbReference type="NCBIfam" id="NF010932">
    <property type="entry name" value="PRK14352.1"/>
    <property type="match status" value="1"/>
</dbReference>
<evidence type="ECO:0000259" key="19">
    <source>
        <dbReference type="Pfam" id="PF12804"/>
    </source>
</evidence>
<gene>
    <name evidence="17 20" type="primary">glmU</name>
    <name evidence="20" type="ORF">ACFFN1_02430</name>
</gene>
<dbReference type="HAMAP" id="MF_01631">
    <property type="entry name" value="GlmU"/>
    <property type="match status" value="1"/>
</dbReference>
<dbReference type="Gene3D" id="2.160.10.10">
    <property type="entry name" value="Hexapeptide repeat proteins"/>
    <property type="match status" value="1"/>
</dbReference>
<dbReference type="NCBIfam" id="TIGR01173">
    <property type="entry name" value="glmU"/>
    <property type="match status" value="1"/>
</dbReference>
<dbReference type="InterPro" id="IPR025877">
    <property type="entry name" value="MobA-like_NTP_Trfase"/>
</dbReference>
<feature type="binding site" evidence="17">
    <location>
        <position position="239"/>
    </location>
    <ligand>
        <name>UDP-N-acetyl-alpha-D-glucosamine</name>
        <dbReference type="ChEBI" id="CHEBI:57705"/>
    </ligand>
</feature>
<feature type="binding site" evidence="17">
    <location>
        <position position="416"/>
    </location>
    <ligand>
        <name>acetyl-CoA</name>
        <dbReference type="ChEBI" id="CHEBI:57288"/>
    </ligand>
</feature>
<comment type="similarity">
    <text evidence="2 17">In the N-terminal section; belongs to the N-acetylglucosamine-1-phosphate uridyltransferase family.</text>
</comment>
<comment type="subunit">
    <text evidence="17">Homotrimer.</text>
</comment>
<dbReference type="InterPro" id="IPR011004">
    <property type="entry name" value="Trimer_LpxA-like_sf"/>
</dbReference>
<dbReference type="PANTHER" id="PTHR43584:SF3">
    <property type="entry name" value="BIFUNCTIONAL PROTEIN GLMU"/>
    <property type="match status" value="1"/>
</dbReference>
<feature type="binding site" evidence="17">
    <location>
        <position position="83"/>
    </location>
    <ligand>
        <name>UDP-N-acetyl-alpha-D-glucosamine</name>
        <dbReference type="ChEBI" id="CHEBI:57705"/>
    </ligand>
</feature>
<comment type="similarity">
    <text evidence="1 17">In the C-terminal section; belongs to the transferase hexapeptide repeat family.</text>
</comment>
<dbReference type="InterPro" id="IPR050065">
    <property type="entry name" value="GlmU-like"/>
</dbReference>
<feature type="binding site" evidence="17">
    <location>
        <position position="434"/>
    </location>
    <ligand>
        <name>acetyl-CoA</name>
        <dbReference type="ChEBI" id="CHEBI:57288"/>
    </ligand>
</feature>
<dbReference type="InterPro" id="IPR005882">
    <property type="entry name" value="Bifunctional_GlmU"/>
</dbReference>
<dbReference type="CDD" id="cd03353">
    <property type="entry name" value="LbH_GlmU_C"/>
    <property type="match status" value="1"/>
</dbReference>
<dbReference type="Proteomes" id="UP001589707">
    <property type="component" value="Unassembled WGS sequence"/>
</dbReference>
<dbReference type="Gene3D" id="3.90.550.10">
    <property type="entry name" value="Spore Coat Polysaccharide Biosynthesis Protein SpsA, Chain A"/>
    <property type="match status" value="1"/>
</dbReference>
<keyword evidence="8 17" id="KW-0460">Magnesium</keyword>
<feature type="binding site" evidence="17">
    <location>
        <begin position="12"/>
        <end position="15"/>
    </location>
    <ligand>
        <name>UDP-N-acetyl-alpha-D-glucosamine</name>
        <dbReference type="ChEBI" id="CHEBI:57705"/>
    </ligand>
</feature>
<protein>
    <recommendedName>
        <fullName evidence="17">Bifunctional protein GlmU</fullName>
    </recommendedName>
    <domain>
        <recommendedName>
            <fullName evidence="17">UDP-N-acetylglucosamine pyrophosphorylase</fullName>
            <ecNumber evidence="17">2.7.7.23</ecNumber>
        </recommendedName>
        <alternativeName>
            <fullName evidence="17">N-acetylglucosamine-1-phosphate uridyltransferase</fullName>
        </alternativeName>
    </domain>
    <domain>
        <recommendedName>
            <fullName evidence="17">Glucosamine-1-phosphate N-acetyltransferase</fullName>
            <ecNumber evidence="17">2.3.1.157</ecNumber>
        </recommendedName>
    </domain>
</protein>
<feature type="binding site" evidence="17">
    <location>
        <position position="151"/>
    </location>
    <ligand>
        <name>UDP-N-acetyl-alpha-D-glucosamine</name>
        <dbReference type="ChEBI" id="CHEBI:57705"/>
    </ligand>
</feature>
<dbReference type="EMBL" id="JBHMAU010000022">
    <property type="protein sequence ID" value="MFB9775275.1"/>
    <property type="molecule type" value="Genomic_DNA"/>
</dbReference>
<evidence type="ECO:0000256" key="8">
    <source>
        <dbReference type="ARBA" id="ARBA00022842"/>
    </source>
</evidence>
<feature type="binding site" evidence="17">
    <location>
        <position position="362"/>
    </location>
    <ligand>
        <name>UDP-N-acetyl-alpha-D-glucosamine</name>
        <dbReference type="ChEBI" id="CHEBI:57705"/>
    </ligand>
</feature>
<feature type="compositionally biased region" description="Low complexity" evidence="18">
    <location>
        <begin position="470"/>
        <end position="486"/>
    </location>
</feature>
<keyword evidence="21" id="KW-1185">Reference proteome</keyword>
<feature type="binding site" evidence="17">
    <location>
        <position position="26"/>
    </location>
    <ligand>
        <name>UDP-N-acetyl-alpha-D-glucosamine</name>
        <dbReference type="ChEBI" id="CHEBI:57705"/>
    </ligand>
</feature>
<keyword evidence="3 17" id="KW-0963">Cytoplasm</keyword>
<evidence type="ECO:0000256" key="6">
    <source>
        <dbReference type="ARBA" id="ARBA00022723"/>
    </source>
</evidence>
<evidence type="ECO:0000256" key="12">
    <source>
        <dbReference type="ARBA" id="ARBA00023315"/>
    </source>
</evidence>
<evidence type="ECO:0000256" key="3">
    <source>
        <dbReference type="ARBA" id="ARBA00022490"/>
    </source>
</evidence>
<sequence>MTANRPAAVIVLAAGAGTRMKSATPKVMHPIGGRSLLHHAINAAAGAQPQHLVVVLRHAREQVAEHVATIAEAIDRQVLVADQDDVPGTGRAAECALTQLPEDLTGTVVVTYGDVPLLTAETLTDLVAFHEERSGAVTVLSAEVARPQGYGRIVRDAAGDLARIVEEKDATEDEKRICEINSGIYAFDAAVLRESLAQVGTDNAQAEKYLTDVIGIARAAGGTVTARAIDDFWQVEGANDRIQLAQLGKELNRRVIEHWMRSGVTVVDPDTTWIDADATLAPDATILPGVQLYGACDIASDAVIGPDTTLTDTEVRAGAQVVRTHGQLAVIGENATVGPFAYLRPGTELGTEGKIGTFVETKNASIGTGSKVPHLSYVGDATIGEYSNIGASSVFVNYDGVNKHRTTIGSYCRTGSDTMFVAPVTVGDGAYSGAGTVIRKDVPPGALAITVAPQRNVEDWVVKNRPGTPAAEAADAAQQAQKESEQ</sequence>
<dbReference type="RefSeq" id="WP_376838261.1">
    <property type="nucleotide sequence ID" value="NZ_JBHMAU010000022.1"/>
</dbReference>
<feature type="region of interest" description="Linker" evidence="17">
    <location>
        <begin position="242"/>
        <end position="262"/>
    </location>
</feature>
<dbReference type="Pfam" id="PF12804">
    <property type="entry name" value="NTP_transf_3"/>
    <property type="match status" value="1"/>
</dbReference>
<evidence type="ECO:0000256" key="2">
    <source>
        <dbReference type="ARBA" id="ARBA00007947"/>
    </source>
</evidence>
<feature type="region of interest" description="Disordered" evidence="18">
    <location>
        <begin position="463"/>
        <end position="486"/>
    </location>
</feature>
<dbReference type="CDD" id="cd02540">
    <property type="entry name" value="GT2_GlmU_N_bac"/>
    <property type="match status" value="1"/>
</dbReference>
<keyword evidence="13 17" id="KW-0961">Cell wall biogenesis/degradation</keyword>
<reference evidence="20 21" key="1">
    <citation type="submission" date="2024-09" db="EMBL/GenBank/DDBJ databases">
        <authorList>
            <person name="Sun Q."/>
            <person name="Mori K."/>
        </authorList>
    </citation>
    <scope>NUCLEOTIDE SEQUENCE [LARGE SCALE GENOMIC DNA]</scope>
    <source>
        <strain evidence="20 21">JCM 11683</strain>
    </source>
</reference>
<feature type="domain" description="MobA-like NTP transferase" evidence="19">
    <location>
        <begin position="9"/>
        <end position="164"/>
    </location>
</feature>
<feature type="binding site" evidence="17">
    <location>
        <position position="391"/>
    </location>
    <ligand>
        <name>acetyl-CoA</name>
        <dbReference type="ChEBI" id="CHEBI:57288"/>
    </ligand>
</feature>
<evidence type="ECO:0000313" key="21">
    <source>
        <dbReference type="Proteomes" id="UP001589707"/>
    </source>
</evidence>
<accession>A0ABV5WYJ8</accession>
<feature type="binding site" evidence="17">
    <location>
        <position position="388"/>
    </location>
    <ligand>
        <name>UDP-N-acetyl-alpha-D-glucosamine</name>
        <dbReference type="ChEBI" id="CHEBI:57705"/>
    </ligand>
</feature>
<feature type="binding site" evidence="17">
    <location>
        <begin position="112"/>
        <end position="114"/>
    </location>
    <ligand>
        <name>UDP-N-acetyl-alpha-D-glucosamine</name>
        <dbReference type="ChEBI" id="CHEBI:57705"/>
    </ligand>
</feature>
<dbReference type="SUPFAM" id="SSF51161">
    <property type="entry name" value="Trimeric LpxA-like enzymes"/>
    <property type="match status" value="1"/>
</dbReference>
<evidence type="ECO:0000256" key="11">
    <source>
        <dbReference type="ARBA" id="ARBA00023268"/>
    </source>
</evidence>
<feature type="binding site" evidence="17">
    <location>
        <position position="239"/>
    </location>
    <ligand>
        <name>Mg(2+)</name>
        <dbReference type="ChEBI" id="CHEBI:18420"/>
    </ligand>
</feature>
<comment type="caution">
    <text evidence="20">The sequence shown here is derived from an EMBL/GenBank/DDBJ whole genome shotgun (WGS) entry which is preliminary data.</text>
</comment>
<comment type="pathway">
    <text evidence="17">Nucleotide-sugar biosynthesis; UDP-N-acetyl-alpha-D-glucosamine biosynthesis; N-acetyl-alpha-D-glucosamine 1-phosphate from alpha-D-glucosamine 6-phosphate (route II): step 2/2.</text>
</comment>
<keyword evidence="9 17" id="KW-0133">Cell shape</keyword>
<evidence type="ECO:0000256" key="17">
    <source>
        <dbReference type="HAMAP-Rule" id="MF_01631"/>
    </source>
</evidence>
<comment type="catalytic activity">
    <reaction evidence="15 17">
        <text>N-acetyl-alpha-D-glucosamine 1-phosphate + UTP + H(+) = UDP-N-acetyl-alpha-D-glucosamine + diphosphate</text>
        <dbReference type="Rhea" id="RHEA:13509"/>
        <dbReference type="ChEBI" id="CHEBI:15378"/>
        <dbReference type="ChEBI" id="CHEBI:33019"/>
        <dbReference type="ChEBI" id="CHEBI:46398"/>
        <dbReference type="ChEBI" id="CHEBI:57705"/>
        <dbReference type="ChEBI" id="CHEBI:57776"/>
        <dbReference type="EC" id="2.7.7.23"/>
    </reaction>
</comment>
<keyword evidence="10 17" id="KW-0573">Peptidoglycan synthesis</keyword>
<comment type="pathway">
    <text evidence="17">Nucleotide-sugar biosynthesis; UDP-N-acetyl-alpha-D-glucosamine biosynthesis; UDP-N-acetyl-alpha-D-glucosamine from N-acetyl-alpha-D-glucosamine 1-phosphate: step 1/1.</text>
</comment>
<feature type="binding site" evidence="17">
    <location>
        <position position="166"/>
    </location>
    <ligand>
        <name>UDP-N-acetyl-alpha-D-glucosamine</name>
        <dbReference type="ChEBI" id="CHEBI:57705"/>
    </ligand>
</feature>
<feature type="active site" description="Proton acceptor" evidence="17">
    <location>
        <position position="374"/>
    </location>
</feature>
<evidence type="ECO:0000256" key="16">
    <source>
        <dbReference type="ARBA" id="ARBA00049628"/>
    </source>
</evidence>
<feature type="binding site" evidence="17">
    <location>
        <position position="344"/>
    </location>
    <ligand>
        <name>UDP-N-acetyl-alpha-D-glucosamine</name>
        <dbReference type="ChEBI" id="CHEBI:57705"/>
    </ligand>
</feature>
<keyword evidence="12 17" id="KW-0012">Acyltransferase</keyword>
<evidence type="ECO:0000256" key="14">
    <source>
        <dbReference type="ARBA" id="ARBA00048247"/>
    </source>
</evidence>
<feature type="region of interest" description="Pyrophosphorylase" evidence="17">
    <location>
        <begin position="1"/>
        <end position="241"/>
    </location>
</feature>
<keyword evidence="6 17" id="KW-0479">Metal-binding</keyword>
<evidence type="ECO:0000256" key="15">
    <source>
        <dbReference type="ARBA" id="ARBA00048493"/>
    </source>
</evidence>
<evidence type="ECO:0000313" key="20">
    <source>
        <dbReference type="EMBL" id="MFB9775275.1"/>
    </source>
</evidence>
<dbReference type="PANTHER" id="PTHR43584">
    <property type="entry name" value="NUCLEOTIDYL TRANSFERASE"/>
    <property type="match status" value="1"/>
</dbReference>
<feature type="binding site" evidence="17">
    <location>
        <begin position="88"/>
        <end position="89"/>
    </location>
    <ligand>
        <name>UDP-N-acetyl-alpha-D-glucosamine</name>
        <dbReference type="ChEBI" id="CHEBI:57705"/>
    </ligand>
</feature>
<evidence type="ECO:0000256" key="9">
    <source>
        <dbReference type="ARBA" id="ARBA00022960"/>
    </source>
</evidence>
<comment type="catalytic activity">
    <reaction evidence="14 17">
        <text>alpha-D-glucosamine 1-phosphate + acetyl-CoA = N-acetyl-alpha-D-glucosamine 1-phosphate + CoA + H(+)</text>
        <dbReference type="Rhea" id="RHEA:13725"/>
        <dbReference type="ChEBI" id="CHEBI:15378"/>
        <dbReference type="ChEBI" id="CHEBI:57287"/>
        <dbReference type="ChEBI" id="CHEBI:57288"/>
        <dbReference type="ChEBI" id="CHEBI:57776"/>
        <dbReference type="ChEBI" id="CHEBI:58516"/>
        <dbReference type="EC" id="2.3.1.157"/>
    </reaction>
</comment>
<keyword evidence="11 17" id="KW-0511">Multifunctional enzyme</keyword>
<keyword evidence="5 17" id="KW-0548">Nucleotidyltransferase</keyword>
<evidence type="ECO:0000256" key="4">
    <source>
        <dbReference type="ARBA" id="ARBA00022679"/>
    </source>
</evidence>
<dbReference type="GO" id="GO:0003977">
    <property type="term" value="F:UDP-N-acetylglucosamine diphosphorylase activity"/>
    <property type="evidence" value="ECO:0007669"/>
    <property type="project" value="UniProtKB-EC"/>
</dbReference>
<comment type="caution">
    <text evidence="17">Lacks conserved residue(s) required for the propagation of feature annotation.</text>
</comment>
<evidence type="ECO:0000256" key="13">
    <source>
        <dbReference type="ARBA" id="ARBA00023316"/>
    </source>
</evidence>
<name>A0ABV5WYJ8_9MICO</name>
<comment type="pathway">
    <text evidence="17">Bacterial outer membrane biogenesis; LPS lipid A biosynthesis.</text>
</comment>
<keyword evidence="4 17" id="KW-0808">Transferase</keyword>
<dbReference type="SUPFAM" id="SSF53448">
    <property type="entry name" value="Nucleotide-diphospho-sugar transferases"/>
    <property type="match status" value="1"/>
</dbReference>
<comment type="subcellular location">
    <subcellularLocation>
        <location evidence="17">Cytoplasm</location>
    </subcellularLocation>
</comment>
<comment type="cofactor">
    <cofactor evidence="17">
        <name>Mg(2+)</name>
        <dbReference type="ChEBI" id="CHEBI:18420"/>
    </cofactor>
    <text evidence="17">Binds 1 Mg(2+) ion per subunit.</text>
</comment>
<feature type="binding site" evidence="17">
    <location>
        <position position="377"/>
    </location>
    <ligand>
        <name>UDP-N-acetyl-alpha-D-glucosamine</name>
        <dbReference type="ChEBI" id="CHEBI:57705"/>
    </ligand>
</feature>
<dbReference type="EC" id="2.7.7.23" evidence="17"/>
<evidence type="ECO:0000256" key="10">
    <source>
        <dbReference type="ARBA" id="ARBA00022984"/>
    </source>
</evidence>
<feature type="region of interest" description="N-acetyltransferase" evidence="17">
    <location>
        <begin position="263"/>
        <end position="486"/>
    </location>
</feature>
<dbReference type="InterPro" id="IPR029044">
    <property type="entry name" value="Nucleotide-diphossugar_trans"/>
</dbReference>
<feature type="binding site" evidence="17">
    <location>
        <position position="181"/>
    </location>
    <ligand>
        <name>UDP-N-acetyl-alpha-D-glucosamine</name>
        <dbReference type="ChEBI" id="CHEBI:57705"/>
    </ligand>
</feature>
<organism evidence="20 21">
    <name type="scientific">Brevibacterium otitidis</name>
    <dbReference type="NCBI Taxonomy" id="53364"/>
    <lineage>
        <taxon>Bacteria</taxon>
        <taxon>Bacillati</taxon>
        <taxon>Actinomycetota</taxon>
        <taxon>Actinomycetes</taxon>
        <taxon>Micrococcales</taxon>
        <taxon>Brevibacteriaceae</taxon>
        <taxon>Brevibacterium</taxon>
    </lineage>
</organism>
<comment type="function">
    <text evidence="16 17">Catalyzes the last two sequential reactions in the de novo biosynthetic pathway for UDP-N-acetylglucosamine (UDP-GlcNAc). The C-terminal domain catalyzes the transfer of acetyl group from acetyl coenzyme A to glucosamine-1-phosphate (GlcN-1-P) to produce N-acetylglucosamine-1-phosphate (GlcNAc-1-P), which is converted into UDP-GlcNAc by the transfer of uridine 5-monophosphate (from uridine 5-triphosphate), a reaction catalyzed by the N-terminal domain.</text>
</comment>
<evidence type="ECO:0000256" key="1">
    <source>
        <dbReference type="ARBA" id="ARBA00007707"/>
    </source>
</evidence>
<evidence type="ECO:0000256" key="7">
    <source>
        <dbReference type="ARBA" id="ARBA00022737"/>
    </source>
</evidence>
<dbReference type="EC" id="2.3.1.157" evidence="17"/>
<proteinExistence type="inferred from homology"/>
<evidence type="ECO:0000256" key="18">
    <source>
        <dbReference type="SAM" id="MobiDB-lite"/>
    </source>
</evidence>
<feature type="binding site" evidence="17">
    <location>
        <position position="114"/>
    </location>
    <ligand>
        <name>Mg(2+)</name>
        <dbReference type="ChEBI" id="CHEBI:18420"/>
    </ligand>
</feature>
<dbReference type="InterPro" id="IPR038009">
    <property type="entry name" value="GlmU_C_LbH"/>
</dbReference>